<gene>
    <name evidence="1" type="ORF">C0J50_17668</name>
</gene>
<sequence length="60" mass="6589">IPLLSSAYIHLSRLFSTCFLLSPQITISYANIIVQGDSCLTSFFKLSIITANRKGLKADP</sequence>
<feature type="non-terminal residue" evidence="1">
    <location>
        <position position="60"/>
    </location>
</feature>
<dbReference type="AlphaFoldDB" id="A0AAD5AVH6"/>
<feature type="non-terminal residue" evidence="1">
    <location>
        <position position="1"/>
    </location>
</feature>
<reference evidence="1" key="1">
    <citation type="submission" date="2018-07" db="EMBL/GenBank/DDBJ databases">
        <title>Comparative genomics of catfishes provides insights into carnivory and benthic adaptation.</title>
        <authorList>
            <person name="Zhang Y."/>
            <person name="Wang D."/>
            <person name="Peng Z."/>
            <person name="Zheng S."/>
            <person name="Shao F."/>
            <person name="Tao W."/>
        </authorList>
    </citation>
    <scope>NUCLEOTIDE SEQUENCE</scope>
    <source>
        <strain evidence="1">Chongqing</strain>
    </source>
</reference>
<protein>
    <submittedName>
        <fullName evidence="1">Uncharacterized protein</fullName>
    </submittedName>
</protein>
<organism evidence="1 2">
    <name type="scientific">Silurus asotus</name>
    <name type="common">Amur catfish</name>
    <name type="synonym">Parasilurus asotus</name>
    <dbReference type="NCBI Taxonomy" id="30991"/>
    <lineage>
        <taxon>Eukaryota</taxon>
        <taxon>Metazoa</taxon>
        <taxon>Chordata</taxon>
        <taxon>Craniata</taxon>
        <taxon>Vertebrata</taxon>
        <taxon>Euteleostomi</taxon>
        <taxon>Actinopterygii</taxon>
        <taxon>Neopterygii</taxon>
        <taxon>Teleostei</taxon>
        <taxon>Ostariophysi</taxon>
        <taxon>Siluriformes</taxon>
        <taxon>Siluridae</taxon>
        <taxon>Silurus</taxon>
    </lineage>
</organism>
<comment type="caution">
    <text evidence="1">The sequence shown here is derived from an EMBL/GenBank/DDBJ whole genome shotgun (WGS) entry which is preliminary data.</text>
</comment>
<evidence type="ECO:0000313" key="2">
    <source>
        <dbReference type="Proteomes" id="UP001205998"/>
    </source>
</evidence>
<dbReference type="EMBL" id="MU551610">
    <property type="protein sequence ID" value="KAI5622790.1"/>
    <property type="molecule type" value="Genomic_DNA"/>
</dbReference>
<dbReference type="Proteomes" id="UP001205998">
    <property type="component" value="Unassembled WGS sequence"/>
</dbReference>
<name>A0AAD5AVH6_SILAS</name>
<accession>A0AAD5AVH6</accession>
<proteinExistence type="predicted"/>
<keyword evidence="2" id="KW-1185">Reference proteome</keyword>
<evidence type="ECO:0000313" key="1">
    <source>
        <dbReference type="EMBL" id="KAI5622790.1"/>
    </source>
</evidence>